<dbReference type="EMBL" id="MT141398">
    <property type="protein sequence ID" value="QJA60165.1"/>
    <property type="molecule type" value="Genomic_DNA"/>
</dbReference>
<gene>
    <name evidence="1" type="ORF">MM415B01176_0014</name>
</gene>
<accession>A0A6M3ISP7</accession>
<organism evidence="1">
    <name type="scientific">viral metagenome</name>
    <dbReference type="NCBI Taxonomy" id="1070528"/>
    <lineage>
        <taxon>unclassified sequences</taxon>
        <taxon>metagenomes</taxon>
        <taxon>organismal metagenomes</taxon>
    </lineage>
</organism>
<evidence type="ECO:0000313" key="1">
    <source>
        <dbReference type="EMBL" id="QJA60165.1"/>
    </source>
</evidence>
<sequence>MIAIGLAQILMGAFQGYAKYQEGQMAAEQYESQGRILEMEAGVGASRIEEEGRMFAADQKMMYIGSGVEVGGSVVVTLAQTDKWVKAAAENVRSRGRSIRAYNYASGGIARSQGRAQFMSGIMSGISSAAMTYGRTKPVKEGAGYTDSGGTNG</sequence>
<reference evidence="1" key="1">
    <citation type="submission" date="2020-03" db="EMBL/GenBank/DDBJ databases">
        <title>The deep terrestrial virosphere.</title>
        <authorList>
            <person name="Holmfeldt K."/>
            <person name="Nilsson E."/>
            <person name="Simone D."/>
            <person name="Lopez-Fernandez M."/>
            <person name="Wu X."/>
            <person name="de Brujin I."/>
            <person name="Lundin D."/>
            <person name="Andersson A."/>
            <person name="Bertilsson S."/>
            <person name="Dopson M."/>
        </authorList>
    </citation>
    <scope>NUCLEOTIDE SEQUENCE</scope>
    <source>
        <strain evidence="1">MM415B01176</strain>
    </source>
</reference>
<dbReference type="AlphaFoldDB" id="A0A6M3ISP7"/>
<protein>
    <submittedName>
        <fullName evidence="1">Uncharacterized protein</fullName>
    </submittedName>
</protein>
<name>A0A6M3ISP7_9ZZZZ</name>
<proteinExistence type="predicted"/>